<gene>
    <name evidence="1" type="ORF">E1301_Tti001094</name>
</gene>
<protein>
    <submittedName>
        <fullName evidence="1">Uncharacterized protein</fullName>
    </submittedName>
</protein>
<dbReference type="Proteomes" id="UP000324632">
    <property type="component" value="Chromosome 22"/>
</dbReference>
<dbReference type="AlphaFoldDB" id="A0A5A9N6B1"/>
<keyword evidence="2" id="KW-1185">Reference proteome</keyword>
<accession>A0A5A9N6B1</accession>
<comment type="caution">
    <text evidence="1">The sequence shown here is derived from an EMBL/GenBank/DDBJ whole genome shotgun (WGS) entry which is preliminary data.</text>
</comment>
<name>A0A5A9N6B1_9TELE</name>
<evidence type="ECO:0000313" key="2">
    <source>
        <dbReference type="Proteomes" id="UP000324632"/>
    </source>
</evidence>
<evidence type="ECO:0000313" key="1">
    <source>
        <dbReference type="EMBL" id="KAA0704591.1"/>
    </source>
</evidence>
<sequence length="152" mass="16349">MPASHLVYARGARLALISATMRKIGRRDCILTCPACLHQTIKDAPCASVQGAWQRCLLNINASKQPIVCKVCSKVCSSFPGVRGTHNRFGVIRHRHKATASTGTTFRKVTCVWCHTGAESMAVDRAGMADEIVGSGRGCVLGVMVCEVFNSD</sequence>
<proteinExistence type="predicted"/>
<organism evidence="1 2">
    <name type="scientific">Triplophysa tibetana</name>
    <dbReference type="NCBI Taxonomy" id="1572043"/>
    <lineage>
        <taxon>Eukaryota</taxon>
        <taxon>Metazoa</taxon>
        <taxon>Chordata</taxon>
        <taxon>Craniata</taxon>
        <taxon>Vertebrata</taxon>
        <taxon>Euteleostomi</taxon>
        <taxon>Actinopterygii</taxon>
        <taxon>Neopterygii</taxon>
        <taxon>Teleostei</taxon>
        <taxon>Ostariophysi</taxon>
        <taxon>Cypriniformes</taxon>
        <taxon>Nemacheilidae</taxon>
        <taxon>Triplophysa</taxon>
    </lineage>
</organism>
<dbReference type="EMBL" id="SOYY01000022">
    <property type="protein sequence ID" value="KAA0704591.1"/>
    <property type="molecule type" value="Genomic_DNA"/>
</dbReference>
<reference evidence="1 2" key="1">
    <citation type="journal article" date="2019" name="Mol. Ecol. Resour.">
        <title>Chromosome-level genome assembly of Triplophysa tibetana, a fish adapted to the harsh high-altitude environment of the Tibetan Plateau.</title>
        <authorList>
            <person name="Yang X."/>
            <person name="Liu H."/>
            <person name="Ma Z."/>
            <person name="Zou Y."/>
            <person name="Zou M."/>
            <person name="Mao Y."/>
            <person name="Li X."/>
            <person name="Wang H."/>
            <person name="Chen T."/>
            <person name="Wang W."/>
            <person name="Yang R."/>
        </authorList>
    </citation>
    <scope>NUCLEOTIDE SEQUENCE [LARGE SCALE GENOMIC DNA]</scope>
    <source>
        <strain evidence="1">TTIB1903HZAU</strain>
        <tissue evidence="1">Muscle</tissue>
    </source>
</reference>